<keyword evidence="7" id="KW-1185">Reference proteome</keyword>
<dbReference type="EMBL" id="JBHRWI010000014">
    <property type="protein sequence ID" value="MFC3510543.1"/>
    <property type="molecule type" value="Genomic_DNA"/>
</dbReference>
<dbReference type="Pfam" id="PF08241">
    <property type="entry name" value="Methyltransf_11"/>
    <property type="match status" value="1"/>
</dbReference>
<dbReference type="Proteomes" id="UP001595764">
    <property type="component" value="Unassembled WGS sequence"/>
</dbReference>
<comment type="pathway">
    <text evidence="4">Phospholipid metabolism.</text>
</comment>
<evidence type="ECO:0000256" key="1">
    <source>
        <dbReference type="ARBA" id="ARBA00005189"/>
    </source>
</evidence>
<protein>
    <submittedName>
        <fullName evidence="6">Class I SAM-dependent methyltransferase</fullName>
        <ecNumber evidence="6">2.1.1.-</ecNumber>
    </submittedName>
</protein>
<gene>
    <name evidence="6" type="ORF">ACFORO_10250</name>
</gene>
<keyword evidence="3 6" id="KW-0808">Transferase</keyword>
<organism evidence="6 7">
    <name type="scientific">Amycolatopsis halotolerans</name>
    <dbReference type="NCBI Taxonomy" id="330083"/>
    <lineage>
        <taxon>Bacteria</taxon>
        <taxon>Bacillati</taxon>
        <taxon>Actinomycetota</taxon>
        <taxon>Actinomycetes</taxon>
        <taxon>Pseudonocardiales</taxon>
        <taxon>Pseudonocardiaceae</taxon>
        <taxon>Amycolatopsis</taxon>
    </lineage>
</organism>
<sequence length="258" mass="27990">MTHSAPVACPAIARMAVCDAFHAARAGTSLVSRLYAEAMGDEYPEEVGPYSSCDWSLLGLLVTRLKLRPGQLLVDVGCGTGGVGLWLARALNVRLVGIDLSPFAVSFAATRRTSFNVPENSANFHVATMEATGLATGCAQGVLCIDALGFAANRAQVLSELGRTVAPGGRLILTTVRRDGQDSIDRDSIDAALEVEDVDDRPAEPKMWKKLYDLWISHERELRRELGDRQAANMLREAHRKAPMLAQRHAVLVTLRAR</sequence>
<evidence type="ECO:0000313" key="7">
    <source>
        <dbReference type="Proteomes" id="UP001595764"/>
    </source>
</evidence>
<evidence type="ECO:0000313" key="6">
    <source>
        <dbReference type="EMBL" id="MFC3510543.1"/>
    </source>
</evidence>
<dbReference type="RefSeq" id="WP_377868454.1">
    <property type="nucleotide sequence ID" value="NZ_JBHMAY010000006.1"/>
</dbReference>
<comment type="pathway">
    <text evidence="1">Lipid metabolism.</text>
</comment>
<evidence type="ECO:0000256" key="2">
    <source>
        <dbReference type="ARBA" id="ARBA00022603"/>
    </source>
</evidence>
<dbReference type="GO" id="GO:0008168">
    <property type="term" value="F:methyltransferase activity"/>
    <property type="evidence" value="ECO:0007669"/>
    <property type="project" value="UniProtKB-KW"/>
</dbReference>
<dbReference type="Gene3D" id="3.40.50.150">
    <property type="entry name" value="Vaccinia Virus protein VP39"/>
    <property type="match status" value="1"/>
</dbReference>
<dbReference type="InterPro" id="IPR013216">
    <property type="entry name" value="Methyltransf_11"/>
</dbReference>
<dbReference type="SUPFAM" id="SSF53335">
    <property type="entry name" value="S-adenosyl-L-methionine-dependent methyltransferases"/>
    <property type="match status" value="1"/>
</dbReference>
<dbReference type="InterPro" id="IPR029063">
    <property type="entry name" value="SAM-dependent_MTases_sf"/>
</dbReference>
<evidence type="ECO:0000256" key="4">
    <source>
        <dbReference type="ARBA" id="ARBA00025707"/>
    </source>
</evidence>
<reference evidence="7" key="1">
    <citation type="journal article" date="2019" name="Int. J. Syst. Evol. Microbiol.">
        <title>The Global Catalogue of Microorganisms (GCM) 10K type strain sequencing project: providing services to taxonomists for standard genome sequencing and annotation.</title>
        <authorList>
            <consortium name="The Broad Institute Genomics Platform"/>
            <consortium name="The Broad Institute Genome Sequencing Center for Infectious Disease"/>
            <person name="Wu L."/>
            <person name="Ma J."/>
        </authorList>
    </citation>
    <scope>NUCLEOTIDE SEQUENCE [LARGE SCALE GENOMIC DNA]</scope>
    <source>
        <strain evidence="7">CGMCC 4.7682</strain>
    </source>
</reference>
<comment type="caution">
    <text evidence="6">The sequence shown here is derived from an EMBL/GenBank/DDBJ whole genome shotgun (WGS) entry which is preliminary data.</text>
</comment>
<proteinExistence type="predicted"/>
<keyword evidence="2 6" id="KW-0489">Methyltransferase</keyword>
<name>A0ABV7QB19_9PSEU</name>
<dbReference type="PANTHER" id="PTHR44307:SF2">
    <property type="entry name" value="PHOSPHOETHANOLAMINE METHYLTRANSFERASE ISOFORM X1"/>
    <property type="match status" value="1"/>
</dbReference>
<dbReference type="PANTHER" id="PTHR44307">
    <property type="entry name" value="PHOSPHOETHANOLAMINE METHYLTRANSFERASE"/>
    <property type="match status" value="1"/>
</dbReference>
<evidence type="ECO:0000259" key="5">
    <source>
        <dbReference type="Pfam" id="PF08241"/>
    </source>
</evidence>
<feature type="domain" description="Methyltransferase type 11" evidence="5">
    <location>
        <begin position="74"/>
        <end position="173"/>
    </location>
</feature>
<dbReference type="EC" id="2.1.1.-" evidence="6"/>
<evidence type="ECO:0000256" key="3">
    <source>
        <dbReference type="ARBA" id="ARBA00022679"/>
    </source>
</evidence>
<dbReference type="GO" id="GO:0032259">
    <property type="term" value="P:methylation"/>
    <property type="evidence" value="ECO:0007669"/>
    <property type="project" value="UniProtKB-KW"/>
</dbReference>
<accession>A0ABV7QB19</accession>
<dbReference type="CDD" id="cd02440">
    <property type="entry name" value="AdoMet_MTases"/>
    <property type="match status" value="1"/>
</dbReference>